<feature type="transmembrane region" description="Helical" evidence="1">
    <location>
        <begin position="447"/>
        <end position="466"/>
    </location>
</feature>
<feature type="transmembrane region" description="Helical" evidence="1">
    <location>
        <begin position="144"/>
        <end position="161"/>
    </location>
</feature>
<name>A0A223KLA3_9BACI</name>
<feature type="transmembrane region" description="Helical" evidence="1">
    <location>
        <begin position="217"/>
        <end position="235"/>
    </location>
</feature>
<dbReference type="PANTHER" id="PTHR30282">
    <property type="entry name" value="P-AMINOBENZOYL GLUTAMATE TRANSPORTER"/>
    <property type="match status" value="1"/>
</dbReference>
<dbReference type="KEGG" id="bcoh:BC6307_02800"/>
<feature type="transmembrane region" description="Helical" evidence="1">
    <location>
        <begin position="389"/>
        <end position="410"/>
    </location>
</feature>
<evidence type="ECO:0000256" key="1">
    <source>
        <dbReference type="SAM" id="Phobius"/>
    </source>
</evidence>
<dbReference type="PANTHER" id="PTHR30282:SF0">
    <property type="entry name" value="P-AMINOBENZOYL-GLUTAMATE TRANSPORT PROTEIN"/>
    <property type="match status" value="1"/>
</dbReference>
<dbReference type="InterPro" id="IPR004697">
    <property type="entry name" value="AbgT"/>
</dbReference>
<feature type="transmembrane region" description="Helical" evidence="1">
    <location>
        <begin position="342"/>
        <end position="362"/>
    </location>
</feature>
<dbReference type="STRING" id="1314751.GCA_001591425_04410"/>
<feature type="transmembrane region" description="Helical" evidence="1">
    <location>
        <begin position="30"/>
        <end position="52"/>
    </location>
</feature>
<protein>
    <submittedName>
        <fullName evidence="2">Aminobenzoyl-glutamate transporter</fullName>
    </submittedName>
</protein>
<feature type="transmembrane region" description="Helical" evidence="1">
    <location>
        <begin position="300"/>
        <end position="321"/>
    </location>
</feature>
<accession>A0A223KLA3</accession>
<gene>
    <name evidence="2" type="ORF">BC6307_02800</name>
</gene>
<evidence type="ECO:0000313" key="2">
    <source>
        <dbReference type="EMBL" id="AST90289.1"/>
    </source>
</evidence>
<dbReference type="AlphaFoldDB" id="A0A223KLA3"/>
<feature type="transmembrane region" description="Helical" evidence="1">
    <location>
        <begin position="265"/>
        <end position="288"/>
    </location>
</feature>
<sequence>MESSETSKRGFLVRSLDMIERVGNKLPHPVTLFAIFALLVVLFSGIFASLGVQVADPINEGEVIEVKSLMSSEGIQYIFESAVKNFTGFAPLGTVLVTMLGIGIAERSGLISAALRGLVTSVPKQLMTAALVFGGIMSSMASDAGYVVLVPLGAVLFAGLGRHPLAGLAAAFAGVSAGFSANLLLTSLDPLLGGLTIQAAETVNPEYAAGMNYMMNYYFMIASVFLLTIVGTFVTDKLVEPRLGKYKGSIEEENMSHLKPEEKKGLWFALFAILGTVAVLSLLVVPSWGPLRGEGDVTSWPFFQVLVPIILIVFFVPGFVYGKVTKSIKDDKDVANQLSETMATMGSYIVLAFVAGQFVAYFNETKLGTVMAVNGAEFIQGLGFSGDNMFYSILLILIFILVAGMINLFIGSASAKWAIMAPVFVPMMMNLGYSPELTQLAYRIADSTTNVISPLLPYFAIVIVFAQKYDKKVGIGTLISTMLPYSIFFTITWIIMLVVWMLTGVPLGPNAPIHYPG</sequence>
<feature type="transmembrane region" description="Helical" evidence="1">
    <location>
        <begin position="417"/>
        <end position="435"/>
    </location>
</feature>
<dbReference type="Proteomes" id="UP000215224">
    <property type="component" value="Chromosome"/>
</dbReference>
<feature type="transmembrane region" description="Helical" evidence="1">
    <location>
        <begin position="168"/>
        <end position="185"/>
    </location>
</feature>
<dbReference type="GO" id="GO:0015558">
    <property type="term" value="F:secondary active p-aminobenzoyl-glutamate transmembrane transporter activity"/>
    <property type="evidence" value="ECO:0007669"/>
    <property type="project" value="InterPro"/>
</dbReference>
<feature type="transmembrane region" description="Helical" evidence="1">
    <location>
        <begin position="478"/>
        <end position="502"/>
    </location>
</feature>
<dbReference type="EMBL" id="CP018866">
    <property type="protein sequence ID" value="AST90289.1"/>
    <property type="molecule type" value="Genomic_DNA"/>
</dbReference>
<reference evidence="2 3" key="1">
    <citation type="submission" date="2016-12" db="EMBL/GenBank/DDBJ databases">
        <title>The whole genome sequencing and assembly of Bacillus cohnii DSM 6307T strain.</title>
        <authorList>
            <person name="Lee Y.-J."/>
            <person name="Yi H."/>
            <person name="Bahn Y.-S."/>
            <person name="Kim J.F."/>
            <person name="Lee D.-W."/>
        </authorList>
    </citation>
    <scope>NUCLEOTIDE SEQUENCE [LARGE SCALE GENOMIC DNA]</scope>
    <source>
        <strain evidence="2 3">DSM 6307</strain>
    </source>
</reference>
<dbReference type="Pfam" id="PF03806">
    <property type="entry name" value="ABG_transport"/>
    <property type="match status" value="1"/>
</dbReference>
<keyword evidence="1" id="KW-0812">Transmembrane</keyword>
<evidence type="ECO:0000313" key="3">
    <source>
        <dbReference type="Proteomes" id="UP000215224"/>
    </source>
</evidence>
<keyword evidence="1" id="KW-0472">Membrane</keyword>
<keyword evidence="1" id="KW-1133">Transmembrane helix</keyword>
<dbReference type="GO" id="GO:1902604">
    <property type="term" value="P:p-aminobenzoyl-glutamate transmembrane transport"/>
    <property type="evidence" value="ECO:0007669"/>
    <property type="project" value="InterPro"/>
</dbReference>
<organism evidence="2 3">
    <name type="scientific">Sutcliffiella cohnii</name>
    <dbReference type="NCBI Taxonomy" id="33932"/>
    <lineage>
        <taxon>Bacteria</taxon>
        <taxon>Bacillati</taxon>
        <taxon>Bacillota</taxon>
        <taxon>Bacilli</taxon>
        <taxon>Bacillales</taxon>
        <taxon>Bacillaceae</taxon>
        <taxon>Sutcliffiella</taxon>
    </lineage>
</organism>
<dbReference type="RefSeq" id="WP_066420694.1">
    <property type="nucleotide sequence ID" value="NZ_CP018866.1"/>
</dbReference>
<proteinExistence type="predicted"/>
<feature type="transmembrane region" description="Helical" evidence="1">
    <location>
        <begin position="86"/>
        <end position="105"/>
    </location>
</feature>
<keyword evidence="3" id="KW-1185">Reference proteome</keyword>